<feature type="compositionally biased region" description="Pro residues" evidence="2">
    <location>
        <begin position="329"/>
        <end position="339"/>
    </location>
</feature>
<name>A0ABP7D979_9MICC</name>
<keyword evidence="1" id="KW-0597">Phosphoprotein</keyword>
<keyword evidence="5" id="KW-1185">Reference proteome</keyword>
<dbReference type="CDD" id="cd00060">
    <property type="entry name" value="FHA"/>
    <property type="match status" value="1"/>
</dbReference>
<comment type="caution">
    <text evidence="4">The sequence shown here is derived from an EMBL/GenBank/DDBJ whole genome shotgun (WGS) entry which is preliminary data.</text>
</comment>
<dbReference type="RefSeq" id="WP_344881837.1">
    <property type="nucleotide sequence ID" value="NZ_BAABCJ010000002.1"/>
</dbReference>
<organism evidence="4 5">
    <name type="scientific">Zhihengliuella alba</name>
    <dbReference type="NCBI Taxonomy" id="547018"/>
    <lineage>
        <taxon>Bacteria</taxon>
        <taxon>Bacillati</taxon>
        <taxon>Actinomycetota</taxon>
        <taxon>Actinomycetes</taxon>
        <taxon>Micrococcales</taxon>
        <taxon>Micrococcaceae</taxon>
        <taxon>Zhihengliuella</taxon>
    </lineage>
</organism>
<dbReference type="EMBL" id="BAABCJ010000002">
    <property type="protein sequence ID" value="GAA3701072.1"/>
    <property type="molecule type" value="Genomic_DNA"/>
</dbReference>
<feature type="compositionally biased region" description="Low complexity" evidence="2">
    <location>
        <begin position="266"/>
        <end position="275"/>
    </location>
</feature>
<feature type="compositionally biased region" description="Pro residues" evidence="2">
    <location>
        <begin position="391"/>
        <end position="402"/>
    </location>
</feature>
<feature type="compositionally biased region" description="Basic and acidic residues" evidence="2">
    <location>
        <begin position="408"/>
        <end position="423"/>
    </location>
</feature>
<dbReference type="Proteomes" id="UP001501536">
    <property type="component" value="Unassembled WGS sequence"/>
</dbReference>
<gene>
    <name evidence="4" type="ORF">GCM10022377_13210</name>
</gene>
<dbReference type="InterPro" id="IPR008984">
    <property type="entry name" value="SMAD_FHA_dom_sf"/>
</dbReference>
<accession>A0ABP7D979</accession>
<feature type="compositionally biased region" description="Low complexity" evidence="2">
    <location>
        <begin position="306"/>
        <end position="316"/>
    </location>
</feature>
<feature type="compositionally biased region" description="Low complexity" evidence="2">
    <location>
        <begin position="287"/>
        <end position="297"/>
    </location>
</feature>
<evidence type="ECO:0000256" key="2">
    <source>
        <dbReference type="SAM" id="MobiDB-lite"/>
    </source>
</evidence>
<evidence type="ECO:0000313" key="4">
    <source>
        <dbReference type="EMBL" id="GAA3701072.1"/>
    </source>
</evidence>
<feature type="compositionally biased region" description="Low complexity" evidence="2">
    <location>
        <begin position="155"/>
        <end position="166"/>
    </location>
</feature>
<dbReference type="SUPFAM" id="SSF49879">
    <property type="entry name" value="SMAD/FHA domain"/>
    <property type="match status" value="1"/>
</dbReference>
<feature type="region of interest" description="Disordered" evidence="2">
    <location>
        <begin position="529"/>
        <end position="549"/>
    </location>
</feature>
<reference evidence="5" key="1">
    <citation type="journal article" date="2019" name="Int. J. Syst. Evol. Microbiol.">
        <title>The Global Catalogue of Microorganisms (GCM) 10K type strain sequencing project: providing services to taxonomists for standard genome sequencing and annotation.</title>
        <authorList>
            <consortium name="The Broad Institute Genomics Platform"/>
            <consortium name="The Broad Institute Genome Sequencing Center for Infectious Disease"/>
            <person name="Wu L."/>
            <person name="Ma J."/>
        </authorList>
    </citation>
    <scope>NUCLEOTIDE SEQUENCE [LARGE SCALE GENOMIC DNA]</scope>
    <source>
        <strain evidence="5">JCM 16961</strain>
    </source>
</reference>
<evidence type="ECO:0000313" key="5">
    <source>
        <dbReference type="Proteomes" id="UP001501536"/>
    </source>
</evidence>
<dbReference type="InterPro" id="IPR000253">
    <property type="entry name" value="FHA_dom"/>
</dbReference>
<dbReference type="Gene3D" id="2.60.200.20">
    <property type="match status" value="1"/>
</dbReference>
<protein>
    <recommendedName>
        <fullName evidence="3">FHA domain-containing protein</fullName>
    </recommendedName>
</protein>
<feature type="domain" description="FHA" evidence="3">
    <location>
        <begin position="522"/>
        <end position="577"/>
    </location>
</feature>
<feature type="region of interest" description="Disordered" evidence="2">
    <location>
        <begin position="154"/>
        <end position="423"/>
    </location>
</feature>
<sequence length="615" mass="62732">MELEYTPGELFALIRPNHVVLLPADADRAQVQHLWAVAARPDATVGSLLSALMTAAELQIDRMPPFAVVSRERAPHVVVRGGFLLHAVSHAGAGETTEDASGEDVATWQERRFRPADSWNLAPIPGAPGGVGDGSGAADWWPISEGIVRVGSLRTATPGQGAPTTASEAATADVAPVMTSTGAESTGAESAGAESTGAESNAAPEAAEVEPTGAESNAAPETAEAEPEPVSSPEPVFAPEEPETRVGDESSVPDDHPMAPDDQPSAVAVAEAAAADADHDDTILSPSAAAATSGSGSITESKEGAESSGRAGSSARGHADTRVEVPGVPSTPPTAPPWARPDSPRPEPAESASARSRTPGAASRAPEAGLIDSVPWRTGPQPGAAASSTPPSRPAPPTPRPAPTAEESAAKEPAEGPADADHDGETIMRSSIAEPAPAANSSATDDGLTLTSHGTVTGANAGQFVLGRACAEGHANPPTSSNCFVCGAQLSGDAHQVLRPALGRMTVNDGAHESVHELTRSVVVGRQPAYRGKSEPTPRLMQVNSPSGDISRSHVQVRVEGWHVELVDLAATNGTVLVRSGHPPRRLGRDESVLLLSGDIADLGDGVSLRFEDLP</sequence>
<feature type="compositionally biased region" description="Basic and acidic residues" evidence="2">
    <location>
        <begin position="242"/>
        <end position="259"/>
    </location>
</feature>
<feature type="compositionally biased region" description="Low complexity" evidence="2">
    <location>
        <begin position="179"/>
        <end position="200"/>
    </location>
</feature>
<evidence type="ECO:0000259" key="3">
    <source>
        <dbReference type="PROSITE" id="PS50006"/>
    </source>
</evidence>
<evidence type="ECO:0000256" key="1">
    <source>
        <dbReference type="ARBA" id="ARBA00022553"/>
    </source>
</evidence>
<feature type="compositionally biased region" description="Low complexity" evidence="2">
    <location>
        <begin position="214"/>
        <end position="239"/>
    </location>
</feature>
<proteinExistence type="predicted"/>
<dbReference type="PROSITE" id="PS50006">
    <property type="entry name" value="FHA_DOMAIN"/>
    <property type="match status" value="1"/>
</dbReference>